<keyword evidence="3" id="KW-1185">Reference proteome</keyword>
<organism evidence="2 3">
    <name type="scientific">Acer saccharum</name>
    <name type="common">Sugar maple</name>
    <dbReference type="NCBI Taxonomy" id="4024"/>
    <lineage>
        <taxon>Eukaryota</taxon>
        <taxon>Viridiplantae</taxon>
        <taxon>Streptophyta</taxon>
        <taxon>Embryophyta</taxon>
        <taxon>Tracheophyta</taxon>
        <taxon>Spermatophyta</taxon>
        <taxon>Magnoliopsida</taxon>
        <taxon>eudicotyledons</taxon>
        <taxon>Gunneridae</taxon>
        <taxon>Pentapetalae</taxon>
        <taxon>rosids</taxon>
        <taxon>malvids</taxon>
        <taxon>Sapindales</taxon>
        <taxon>Sapindaceae</taxon>
        <taxon>Hippocastanoideae</taxon>
        <taxon>Acereae</taxon>
        <taxon>Acer</taxon>
    </lineage>
</organism>
<dbReference type="InterPro" id="IPR041577">
    <property type="entry name" value="RT_RNaseH_2"/>
</dbReference>
<dbReference type="InterPro" id="IPR000477">
    <property type="entry name" value="RT_dom"/>
</dbReference>
<dbReference type="Pfam" id="PF00078">
    <property type="entry name" value="RVT_1"/>
    <property type="match status" value="1"/>
</dbReference>
<feature type="domain" description="Reverse transcriptase" evidence="1">
    <location>
        <begin position="407"/>
        <end position="589"/>
    </location>
</feature>
<name>A0AA39SZ89_ACESA</name>
<dbReference type="InterPro" id="IPR051320">
    <property type="entry name" value="Viral_Replic_Matur_Polypro"/>
</dbReference>
<dbReference type="Proteomes" id="UP001168877">
    <property type="component" value="Unassembled WGS sequence"/>
</dbReference>
<dbReference type="PANTHER" id="PTHR33064:SF37">
    <property type="entry name" value="RIBONUCLEASE H"/>
    <property type="match status" value="1"/>
</dbReference>
<dbReference type="Gene3D" id="3.10.10.10">
    <property type="entry name" value="HIV Type 1 Reverse Transcriptase, subunit A, domain 1"/>
    <property type="match status" value="1"/>
</dbReference>
<accession>A0AA39SZ89</accession>
<dbReference type="InterPro" id="IPR043502">
    <property type="entry name" value="DNA/RNA_pol_sf"/>
</dbReference>
<dbReference type="Gene3D" id="3.30.70.270">
    <property type="match status" value="1"/>
</dbReference>
<dbReference type="PANTHER" id="PTHR33064">
    <property type="entry name" value="POL PROTEIN"/>
    <property type="match status" value="1"/>
</dbReference>
<dbReference type="Pfam" id="PF17919">
    <property type="entry name" value="RT_RNaseH_2"/>
    <property type="match status" value="1"/>
</dbReference>
<dbReference type="SUPFAM" id="SSF56672">
    <property type="entry name" value="DNA/RNA polymerases"/>
    <property type="match status" value="1"/>
</dbReference>
<evidence type="ECO:0000313" key="2">
    <source>
        <dbReference type="EMBL" id="KAK0602542.1"/>
    </source>
</evidence>
<dbReference type="CDD" id="cd01647">
    <property type="entry name" value="RT_LTR"/>
    <property type="match status" value="1"/>
</dbReference>
<sequence length="1031" mass="118251">MGYIFREFLGDPDHIYKQARQEFFDMRCCSLKRKDIMFHYKRMSQRYHTLGGINDHSLKQVYVNSLPDDLQDEIQRKIDTSGRSLNDTSLGELHMYALSSLDKLCATQRFFSKMLTEGKNLQFQCHQPSLQIKCKSSSCTCKTKKKNPFKHFKNKKDIESIFSEQDQTDPSTTFVLQEDVSDSESSGSSDYSSVPEAYQAIPLVPQFGPHAPVRIRPDKYSKPVDVIAYLDTGSHNTMMNPTILPPEYWKSQEHHFIAADGKVFATHLISRKKIGIQFFPSFTLWVHVLGTPLPDKDILIGWDVFRQCKSLQILPSGIRYKKNFKAFSKIPKIFKLSAIQAPFEQIQQKLLLLCADNHATFSHPSPLWKNPDFFIKLNEDSNPTKATHSGMSPSDLKLATEECNELLRQGLIEHTSSPWACQAFYVEKRSELIRGKKRLVVDYKPLNLFLRDDKFPVPRPNVLFSQLPGATIFSKFDLKGAFWQIGIHPDERYKTAFCLPNAQYQWTVLPFGLKTAPFLFQKAVTRIFHPLLHSALIYIDDILLFSPDETSHILLLQQFHDIVNRYGIMLSEKKSIVGKSEIEFLGMHIANGQYRPDFIPHVSHYTSVLSTLLKKRPPPWSSSHTEAIRKLKEISQPPPALTIPSSGQLILQTDASDIFWGAVLIEDHDGQRSYCGHASGKFKDSQQHYHTIYKEILAVKNGIQKLNFHLRTRNFIVEMDNSSFPKVLDFRNKIPPNPLLLRLKDWFARYDFTVRHGKGHHNIIADMLSRPPLTKPPLTHLITPTGHYPLVYMASPTGPPSSHAGPSSSSPVIQDYSFPPELLATLPPDQQPSLDQIQSFAKAQLPVYLASINSQDCCHTALYGHLRDPSQQNSLLRVFLQWFTSLTNSKNELTKLMGQYNIWKLDYESAASVCCIWIFHRPYRYNPHKRLLWTANTSYEWHTTYDYPKMYPRILQVGLLNFLCDVNYVSTDEIYILPNVPRDPGQSWNPFLNSYMIDSQEPFDSAWPCFICGAQDSDDEDHVNCNLSTSP</sequence>
<dbReference type="AlphaFoldDB" id="A0AA39SZ89"/>
<dbReference type="PROSITE" id="PS50878">
    <property type="entry name" value="RT_POL"/>
    <property type="match status" value="1"/>
</dbReference>
<evidence type="ECO:0000313" key="3">
    <source>
        <dbReference type="Proteomes" id="UP001168877"/>
    </source>
</evidence>
<protein>
    <recommendedName>
        <fullName evidence="1">Reverse transcriptase domain-containing protein</fullName>
    </recommendedName>
</protein>
<gene>
    <name evidence="2" type="ORF">LWI29_034574</name>
</gene>
<proteinExistence type="predicted"/>
<reference evidence="2" key="2">
    <citation type="submission" date="2023-06" db="EMBL/GenBank/DDBJ databases">
        <authorList>
            <person name="Swenson N.G."/>
            <person name="Wegrzyn J.L."/>
            <person name="Mcevoy S.L."/>
        </authorList>
    </citation>
    <scope>NUCLEOTIDE SEQUENCE</scope>
    <source>
        <strain evidence="2">NS2018</strain>
        <tissue evidence="2">Leaf</tissue>
    </source>
</reference>
<evidence type="ECO:0000259" key="1">
    <source>
        <dbReference type="PROSITE" id="PS50878"/>
    </source>
</evidence>
<dbReference type="EMBL" id="JAUESC010000003">
    <property type="protein sequence ID" value="KAK0602542.1"/>
    <property type="molecule type" value="Genomic_DNA"/>
</dbReference>
<dbReference type="InterPro" id="IPR043128">
    <property type="entry name" value="Rev_trsase/Diguanyl_cyclase"/>
</dbReference>
<comment type="caution">
    <text evidence="2">The sequence shown here is derived from an EMBL/GenBank/DDBJ whole genome shotgun (WGS) entry which is preliminary data.</text>
</comment>
<reference evidence="2" key="1">
    <citation type="journal article" date="2022" name="Plant J.">
        <title>Strategies of tolerance reflected in two North American maple genomes.</title>
        <authorList>
            <person name="McEvoy S.L."/>
            <person name="Sezen U.U."/>
            <person name="Trouern-Trend A."/>
            <person name="McMahon S.M."/>
            <person name="Schaberg P.G."/>
            <person name="Yang J."/>
            <person name="Wegrzyn J.L."/>
            <person name="Swenson N.G."/>
        </authorList>
    </citation>
    <scope>NUCLEOTIDE SEQUENCE</scope>
    <source>
        <strain evidence="2">NS2018</strain>
    </source>
</reference>
<dbReference type="CDD" id="cd09274">
    <property type="entry name" value="RNase_HI_RT_Ty3"/>
    <property type="match status" value="1"/>
</dbReference>